<feature type="non-terminal residue" evidence="2">
    <location>
        <position position="264"/>
    </location>
</feature>
<proteinExistence type="predicted"/>
<feature type="non-terminal residue" evidence="2">
    <location>
        <position position="1"/>
    </location>
</feature>
<sequence length="264" mass="29610">EAEEEIIEEEKPIKEPAELDEGELSDAEIESEKNILEEATKTVTTAVTETVTEKIESYEIALEEKPTEEKIMKLETAEVDEAIEKYLEELEQKAKEKPTEEIKIDPELAAIATGEITEKAKEMITETALESATEILKTNETVEIYIAGKKKIVEDKKELEKILEEIDLTKSDIDGDGISDAFTVSKGLPLFDENPDGDSYITTTEIYCDLNPTVKDELAVIPTISNLQEATAGKNPIFRVCSKIPGEKYEIFLIDKEKFEAKRT</sequence>
<comment type="caution">
    <text evidence="2">The sequence shown here is derived from an EMBL/GenBank/DDBJ whole genome shotgun (WGS) entry which is preliminary data.</text>
</comment>
<reference evidence="2" key="1">
    <citation type="journal article" date="2014" name="Front. Microbiol.">
        <title>High frequency of phylogenetically diverse reductive dehalogenase-homologous genes in deep subseafloor sedimentary metagenomes.</title>
        <authorList>
            <person name="Kawai M."/>
            <person name="Futagami T."/>
            <person name="Toyoda A."/>
            <person name="Takaki Y."/>
            <person name="Nishi S."/>
            <person name="Hori S."/>
            <person name="Arai W."/>
            <person name="Tsubouchi T."/>
            <person name="Morono Y."/>
            <person name="Uchiyama I."/>
            <person name="Ito T."/>
            <person name="Fujiyama A."/>
            <person name="Inagaki F."/>
            <person name="Takami H."/>
        </authorList>
    </citation>
    <scope>NUCLEOTIDE SEQUENCE</scope>
    <source>
        <strain evidence="2">Expedition CK06-06</strain>
    </source>
</reference>
<dbReference type="AlphaFoldDB" id="X0UPV8"/>
<organism evidence="2">
    <name type="scientific">marine sediment metagenome</name>
    <dbReference type="NCBI Taxonomy" id="412755"/>
    <lineage>
        <taxon>unclassified sequences</taxon>
        <taxon>metagenomes</taxon>
        <taxon>ecological metagenomes</taxon>
    </lineage>
</organism>
<dbReference type="EMBL" id="BARS01029141">
    <property type="protein sequence ID" value="GAG01312.1"/>
    <property type="molecule type" value="Genomic_DNA"/>
</dbReference>
<name>X0UPV8_9ZZZZ</name>
<accession>X0UPV8</accession>
<evidence type="ECO:0000256" key="1">
    <source>
        <dbReference type="SAM" id="MobiDB-lite"/>
    </source>
</evidence>
<feature type="region of interest" description="Disordered" evidence="1">
    <location>
        <begin position="1"/>
        <end position="36"/>
    </location>
</feature>
<gene>
    <name evidence="2" type="ORF">S01H1_45586</name>
</gene>
<protein>
    <submittedName>
        <fullName evidence="2">Uncharacterized protein</fullName>
    </submittedName>
</protein>
<feature type="compositionally biased region" description="Acidic residues" evidence="1">
    <location>
        <begin position="18"/>
        <end position="29"/>
    </location>
</feature>
<evidence type="ECO:0000313" key="2">
    <source>
        <dbReference type="EMBL" id="GAG01312.1"/>
    </source>
</evidence>